<reference evidence="1" key="1">
    <citation type="journal article" date="2015" name="PLoS ONE">
        <title>Development of a Markerless Deletion System for the Fish-Pathogenic Bacterium Flavobacterium psychrophilum.</title>
        <authorList>
            <person name="Gomez E."/>
            <person name="Alvarez B."/>
            <person name="Duchaud E."/>
            <person name="Guijarro J.A."/>
        </authorList>
    </citation>
    <scope>NUCLEOTIDE SEQUENCE</scope>
    <source>
        <strain evidence="1">THC02-90</strain>
    </source>
</reference>
<protein>
    <submittedName>
        <fullName evidence="1">Putative lipoprotein</fullName>
    </submittedName>
</protein>
<proteinExistence type="predicted"/>
<dbReference type="EMBL" id="KJ605411">
    <property type="protein sequence ID" value="AIT70921.1"/>
    <property type="molecule type" value="Genomic_DNA"/>
</dbReference>
<sequence>MKNFIFLSIISIISSCTKDNPEPTSTNLDNSVIIYLNSSEGNNLLNTINYNSNNYRIYYKNGNEYIEQNNSNLDYPKNFFINSETNPISMKLFLNHLSTETNPITVVKWNDTESDTLKTFFRRGTDNNTDYEICEKIWLNDALIWDINNNQNSRQITIIK</sequence>
<accession>A0A0A7DNB4</accession>
<keyword evidence="1" id="KW-0449">Lipoprotein</keyword>
<dbReference type="AlphaFoldDB" id="A0A0A7DNB4"/>
<dbReference type="PROSITE" id="PS51257">
    <property type="entry name" value="PROKAR_LIPOPROTEIN"/>
    <property type="match status" value="1"/>
</dbReference>
<organism evidence="1">
    <name type="scientific">Flavobacterium psychrophilum</name>
    <dbReference type="NCBI Taxonomy" id="96345"/>
    <lineage>
        <taxon>Bacteria</taxon>
        <taxon>Pseudomonadati</taxon>
        <taxon>Bacteroidota</taxon>
        <taxon>Flavobacteriia</taxon>
        <taxon>Flavobacteriales</taxon>
        <taxon>Flavobacteriaceae</taxon>
        <taxon>Flavobacterium</taxon>
    </lineage>
</organism>
<name>A0A0A7DNB4_FLAPS</name>
<dbReference type="RefSeq" id="WP_038466466.1">
    <property type="nucleotide sequence ID" value="NZ_BCNG01000085.1"/>
</dbReference>
<evidence type="ECO:0000313" key="1">
    <source>
        <dbReference type="EMBL" id="AIT70921.1"/>
    </source>
</evidence>